<protein>
    <recommendedName>
        <fullName evidence="3">DUF1307 domain-containing protein</fullName>
    </recommendedName>
</protein>
<dbReference type="EMBL" id="ACKZ01000029">
    <property type="protein sequence ID" value="EEW36541.1"/>
    <property type="molecule type" value="Genomic_DNA"/>
</dbReference>
<evidence type="ECO:0008006" key="3">
    <source>
        <dbReference type="Google" id="ProtNLM"/>
    </source>
</evidence>
<dbReference type="PROSITE" id="PS51257">
    <property type="entry name" value="PROKAR_LIPOPROTEIN"/>
    <property type="match status" value="1"/>
</dbReference>
<accession>C8NIZ4</accession>
<proteinExistence type="predicted"/>
<keyword evidence="2" id="KW-1185">Reference proteome</keyword>
<organism evidence="1 2">
    <name type="scientific">Granulicatella adiacens ATCC 49175</name>
    <dbReference type="NCBI Taxonomy" id="638301"/>
    <lineage>
        <taxon>Bacteria</taxon>
        <taxon>Bacillati</taxon>
        <taxon>Bacillota</taxon>
        <taxon>Bacilli</taxon>
        <taxon>Lactobacillales</taxon>
        <taxon>Carnobacteriaceae</taxon>
        <taxon>Granulicatella</taxon>
    </lineage>
</organism>
<evidence type="ECO:0000313" key="1">
    <source>
        <dbReference type="EMBL" id="EEW36541.1"/>
    </source>
</evidence>
<evidence type="ECO:0000313" key="2">
    <source>
        <dbReference type="Proteomes" id="UP000005926"/>
    </source>
</evidence>
<gene>
    <name evidence="1" type="ORF">HMPREF0444_1889</name>
</gene>
<reference evidence="1 2" key="1">
    <citation type="submission" date="2009-08" db="EMBL/GenBank/DDBJ databases">
        <authorList>
            <person name="Muzny D."/>
            <person name="Qin X."/>
            <person name="Deng J."/>
            <person name="Jiang H."/>
            <person name="Liu Y."/>
            <person name="Qu J."/>
            <person name="Song X.-Z."/>
            <person name="Zhang L."/>
            <person name="Thornton R."/>
            <person name="Coyle M."/>
            <person name="Francisco L."/>
            <person name="Jackson L."/>
            <person name="Javaid M."/>
            <person name="Korchina V."/>
            <person name="Kovar C."/>
            <person name="Mata R."/>
            <person name="Mathew T."/>
            <person name="Ngo R."/>
            <person name="Nguyen L."/>
            <person name="Nguyen N."/>
            <person name="Okwuonu G."/>
            <person name="Ongeri F."/>
            <person name="Pham C."/>
            <person name="Simmons D."/>
            <person name="Wilczek-Boney K."/>
            <person name="Hale W."/>
            <person name="Jakkamsetti A."/>
            <person name="Pham P."/>
            <person name="Ruth R."/>
            <person name="San Lucas F."/>
            <person name="Warren J."/>
            <person name="Zhang J."/>
            <person name="Zhao Z."/>
            <person name="Zhou C."/>
            <person name="Zhu D."/>
            <person name="Lee S."/>
            <person name="Bess C."/>
            <person name="Blankenburg K."/>
            <person name="Forbes L."/>
            <person name="Fu Q."/>
            <person name="Gubbala S."/>
            <person name="Hirani K."/>
            <person name="Jayaseelan J.C."/>
            <person name="Lara F."/>
            <person name="Munidasa M."/>
            <person name="Palculict T."/>
            <person name="Patil S."/>
            <person name="Pu L.-L."/>
            <person name="Saada N."/>
            <person name="Tang L."/>
            <person name="Weissenberger G."/>
            <person name="Zhu Y."/>
            <person name="Hemphill L."/>
            <person name="Shang Y."/>
            <person name="Youmans B."/>
            <person name="Ayvaz T."/>
            <person name="Ross M."/>
            <person name="Santibanez J."/>
            <person name="Aqrawi P."/>
            <person name="Gross S."/>
            <person name="Joshi V."/>
            <person name="Fowler G."/>
            <person name="Nazareth L."/>
            <person name="Reid J."/>
            <person name="Worley K."/>
            <person name="Petrosino J."/>
            <person name="Highlander S."/>
            <person name="Gibbs R."/>
        </authorList>
    </citation>
    <scope>NUCLEOTIDE SEQUENCE [LARGE SCALE GENOMIC DNA]</scope>
    <source>
        <strain evidence="1 2">ATCC 49175</strain>
    </source>
</reference>
<dbReference type="AlphaFoldDB" id="C8NIZ4"/>
<name>C8NIZ4_9LACT</name>
<dbReference type="Proteomes" id="UP000005926">
    <property type="component" value="Unassembled WGS sequence"/>
</dbReference>
<dbReference type="STRING" id="638301.HMPREF0444_1889"/>
<dbReference type="HOGENOM" id="CLU_1666928_0_0_9"/>
<dbReference type="InterPro" id="IPR036699">
    <property type="entry name" value="YehR-like_sf"/>
</dbReference>
<comment type="caution">
    <text evidence="1">The sequence shown here is derived from an EMBL/GenBank/DDBJ whole genome shotgun (WGS) entry which is preliminary data.</text>
</comment>
<dbReference type="GeneID" id="78412353"/>
<dbReference type="SUPFAM" id="SSF160704">
    <property type="entry name" value="YehR-like"/>
    <property type="match status" value="1"/>
</dbReference>
<dbReference type="RefSeq" id="WP_005606561.1">
    <property type="nucleotide sequence ID" value="NZ_CP102283.1"/>
</dbReference>
<sequence length="158" mass="18210">MKKIIKLSIVLLGAFFVLLGCRSESKAEFALEVSISKQKVTYMYDQEKDSVSSLTFNISYDISKNKEYEEKARRQREKIVKEMDGIDGIKVTQSDSDKEISFTVEVDLKKFKYDDEESRSKAPALYSSVHSALVKKNDCYSFEESKKKILEEGFKEVK</sequence>
<dbReference type="Gene3D" id="3.30.1830.10">
    <property type="entry name" value="YehR-like"/>
    <property type="match status" value="1"/>
</dbReference>